<dbReference type="Proteomes" id="UP001359886">
    <property type="component" value="Unassembled WGS sequence"/>
</dbReference>
<dbReference type="InterPro" id="IPR014721">
    <property type="entry name" value="Ribsml_uS5_D2-typ_fold_subgr"/>
</dbReference>
<dbReference type="PANTHER" id="PTHR33992">
    <property type="entry name" value="RIBONUCLEASE P PROTEIN COMPONENT"/>
    <property type="match status" value="1"/>
</dbReference>
<sequence length="117" mass="13547">MTLPRRSRLTSASQFSQVFRRPVVSADGCFKVLARVNESSCSRLGLAVSRKVDPRAVQRNRLKRIIRESFRRHYTTGPDPQPADFVVLPRRAAVTISNQILREHLERHWARIDRRLG</sequence>
<dbReference type="HAMAP" id="MF_00227">
    <property type="entry name" value="RNase_P"/>
    <property type="match status" value="1"/>
</dbReference>
<dbReference type="NCBIfam" id="TIGR00188">
    <property type="entry name" value="rnpA"/>
    <property type="match status" value="1"/>
</dbReference>
<dbReference type="Gene3D" id="3.30.230.10">
    <property type="match status" value="1"/>
</dbReference>
<evidence type="ECO:0000256" key="8">
    <source>
        <dbReference type="NCBIfam" id="TIGR00188"/>
    </source>
</evidence>
<dbReference type="PANTHER" id="PTHR33992:SF1">
    <property type="entry name" value="RIBONUCLEASE P PROTEIN COMPONENT"/>
    <property type="match status" value="1"/>
</dbReference>
<evidence type="ECO:0000256" key="3">
    <source>
        <dbReference type="ARBA" id="ARBA00022722"/>
    </source>
</evidence>
<dbReference type="GO" id="GO:0000049">
    <property type="term" value="F:tRNA binding"/>
    <property type="evidence" value="ECO:0007669"/>
    <property type="project" value="UniProtKB-UniRule"/>
</dbReference>
<proteinExistence type="inferred from homology"/>
<comment type="subunit">
    <text evidence="7">Consists of a catalytic RNA component (M1 or rnpB) and a protein subunit.</text>
</comment>
<gene>
    <name evidence="7 9" type="primary">rnpA</name>
    <name evidence="9" type="ORF">V3330_13835</name>
</gene>
<dbReference type="SUPFAM" id="SSF54211">
    <property type="entry name" value="Ribosomal protein S5 domain 2-like"/>
    <property type="match status" value="1"/>
</dbReference>
<organism evidence="9 10">
    <name type="scientific">Elongatibacter sediminis</name>
    <dbReference type="NCBI Taxonomy" id="3119006"/>
    <lineage>
        <taxon>Bacteria</taxon>
        <taxon>Pseudomonadati</taxon>
        <taxon>Pseudomonadota</taxon>
        <taxon>Gammaproteobacteria</taxon>
        <taxon>Chromatiales</taxon>
        <taxon>Wenzhouxiangellaceae</taxon>
        <taxon>Elongatibacter</taxon>
    </lineage>
</organism>
<comment type="function">
    <text evidence="1 7">RNaseP catalyzes the removal of the 5'-leader sequence from pre-tRNA to produce the mature 5'-terminus. It can also cleave other RNA substrates such as 4.5S RNA. The protein component plays an auxiliary but essential role in vivo by binding to the 5'-leader sequence and broadening the substrate specificity of the ribozyme.</text>
</comment>
<dbReference type="InterPro" id="IPR000100">
    <property type="entry name" value="RNase_P"/>
</dbReference>
<evidence type="ECO:0000313" key="10">
    <source>
        <dbReference type="Proteomes" id="UP001359886"/>
    </source>
</evidence>
<evidence type="ECO:0000256" key="4">
    <source>
        <dbReference type="ARBA" id="ARBA00022759"/>
    </source>
</evidence>
<keyword evidence="6 7" id="KW-0694">RNA-binding</keyword>
<comment type="caution">
    <text evidence="9">The sequence shown here is derived from an EMBL/GenBank/DDBJ whole genome shotgun (WGS) entry which is preliminary data.</text>
</comment>
<evidence type="ECO:0000256" key="5">
    <source>
        <dbReference type="ARBA" id="ARBA00022801"/>
    </source>
</evidence>
<dbReference type="EMBL" id="JAZHOG010000009">
    <property type="protein sequence ID" value="MEJ8568709.1"/>
    <property type="molecule type" value="Genomic_DNA"/>
</dbReference>
<dbReference type="RefSeq" id="WP_354696032.1">
    <property type="nucleotide sequence ID" value="NZ_JAZHOG010000009.1"/>
</dbReference>
<evidence type="ECO:0000313" key="9">
    <source>
        <dbReference type="EMBL" id="MEJ8568709.1"/>
    </source>
</evidence>
<evidence type="ECO:0000256" key="1">
    <source>
        <dbReference type="ARBA" id="ARBA00002663"/>
    </source>
</evidence>
<comment type="catalytic activity">
    <reaction evidence="7">
        <text>Endonucleolytic cleavage of RNA, removing 5'-extranucleotides from tRNA precursor.</text>
        <dbReference type="EC" id="3.1.26.5"/>
    </reaction>
</comment>
<dbReference type="GO" id="GO:0030677">
    <property type="term" value="C:ribonuclease P complex"/>
    <property type="evidence" value="ECO:0007669"/>
    <property type="project" value="TreeGrafter"/>
</dbReference>
<name>A0AAW9R7W1_9GAMM</name>
<evidence type="ECO:0000256" key="7">
    <source>
        <dbReference type="HAMAP-Rule" id="MF_00227"/>
    </source>
</evidence>
<keyword evidence="10" id="KW-1185">Reference proteome</keyword>
<dbReference type="GO" id="GO:0042781">
    <property type="term" value="F:3'-tRNA processing endoribonuclease activity"/>
    <property type="evidence" value="ECO:0007669"/>
    <property type="project" value="TreeGrafter"/>
</dbReference>
<dbReference type="InterPro" id="IPR020539">
    <property type="entry name" value="RNase_P_CS"/>
</dbReference>
<dbReference type="Pfam" id="PF00825">
    <property type="entry name" value="Ribonuclease_P"/>
    <property type="match status" value="1"/>
</dbReference>
<evidence type="ECO:0000256" key="6">
    <source>
        <dbReference type="ARBA" id="ARBA00022884"/>
    </source>
</evidence>
<dbReference type="GO" id="GO:0001682">
    <property type="term" value="P:tRNA 5'-leader removal"/>
    <property type="evidence" value="ECO:0007669"/>
    <property type="project" value="UniProtKB-UniRule"/>
</dbReference>
<comment type="similarity">
    <text evidence="7">Belongs to the RnpA family.</text>
</comment>
<dbReference type="GO" id="GO:0004526">
    <property type="term" value="F:ribonuclease P activity"/>
    <property type="evidence" value="ECO:0007669"/>
    <property type="project" value="UniProtKB-UniRule"/>
</dbReference>
<keyword evidence="5 7" id="KW-0378">Hydrolase</keyword>
<dbReference type="PROSITE" id="PS00648">
    <property type="entry name" value="RIBONUCLEASE_P"/>
    <property type="match status" value="1"/>
</dbReference>
<dbReference type="InterPro" id="IPR020568">
    <property type="entry name" value="Ribosomal_Su5_D2-typ_SF"/>
</dbReference>
<reference evidence="9 10" key="1">
    <citation type="submission" date="2024-02" db="EMBL/GenBank/DDBJ databases">
        <title>A novel Wenzhouxiangellaceae bacterium, isolated from coastal sediments.</title>
        <authorList>
            <person name="Du Z.-J."/>
            <person name="Ye Y.-Q."/>
            <person name="Zhang X.-Y."/>
        </authorList>
    </citation>
    <scope>NUCLEOTIDE SEQUENCE [LARGE SCALE GENOMIC DNA]</scope>
    <source>
        <strain evidence="9 10">CH-27</strain>
    </source>
</reference>
<keyword evidence="2 7" id="KW-0819">tRNA processing</keyword>
<evidence type="ECO:0000256" key="2">
    <source>
        <dbReference type="ARBA" id="ARBA00022694"/>
    </source>
</evidence>
<dbReference type="AlphaFoldDB" id="A0AAW9R7W1"/>
<keyword evidence="3 7" id="KW-0540">Nuclease</keyword>
<dbReference type="EC" id="3.1.26.5" evidence="7 8"/>
<protein>
    <recommendedName>
        <fullName evidence="7 8">Ribonuclease P protein component</fullName>
        <shortName evidence="7">RNase P protein</shortName>
        <shortName evidence="7">RNaseP protein</shortName>
        <ecNumber evidence="7 8">3.1.26.5</ecNumber>
    </recommendedName>
    <alternativeName>
        <fullName evidence="7">Protein C5</fullName>
    </alternativeName>
</protein>
<keyword evidence="4 7" id="KW-0255">Endonuclease</keyword>
<accession>A0AAW9R7W1</accession>